<evidence type="ECO:0000313" key="1">
    <source>
        <dbReference type="EMBL" id="RYN30045.1"/>
    </source>
</evidence>
<reference evidence="1" key="1">
    <citation type="submission" date="2017-10" db="EMBL/GenBank/DDBJ databases">
        <authorList>
            <person name="Armitage A.D."/>
            <person name="Barbara D.J."/>
            <person name="Woodhall J.W."/>
            <person name="Sreenivasaprasad S."/>
            <person name="Lane C.R."/>
            <person name="Clarkson J.P."/>
            <person name="Harrison R.J."/>
        </authorList>
    </citation>
    <scope>NUCLEOTIDE SEQUENCE</scope>
    <source>
        <strain evidence="1">FERA 1164</strain>
    </source>
</reference>
<comment type="caution">
    <text evidence="1">The sequence shown here is derived from an EMBL/GenBank/DDBJ whole genome shotgun (WGS) entry which is preliminary data.</text>
</comment>
<evidence type="ECO:0000313" key="2">
    <source>
        <dbReference type="Proteomes" id="UP000292340"/>
    </source>
</evidence>
<proteinExistence type="predicted"/>
<reference evidence="1" key="2">
    <citation type="journal article" date="2019" name="bioRxiv">
        <title>Genomics, evolutionary history and diagnostics of the Alternaria alternata species group including apple and Asian pear pathotypes.</title>
        <authorList>
            <person name="Armitage A.D."/>
            <person name="Cockerton H.M."/>
            <person name="Sreenivasaprasad S."/>
            <person name="Woodhall J.W."/>
            <person name="Lane C.R."/>
            <person name="Harrison R.J."/>
            <person name="Clarkson J.P."/>
        </authorList>
    </citation>
    <scope>NUCLEOTIDE SEQUENCE</scope>
    <source>
        <strain evidence="1">FERA 1164</strain>
    </source>
</reference>
<accession>A0AB37WPB2</accession>
<protein>
    <recommendedName>
        <fullName evidence="3">F-box domain-containing protein</fullName>
    </recommendedName>
</protein>
<organism evidence="1 2">
    <name type="scientific">Alternaria tenuissima</name>
    <dbReference type="NCBI Taxonomy" id="119927"/>
    <lineage>
        <taxon>Eukaryota</taxon>
        <taxon>Fungi</taxon>
        <taxon>Dikarya</taxon>
        <taxon>Ascomycota</taxon>
        <taxon>Pezizomycotina</taxon>
        <taxon>Dothideomycetes</taxon>
        <taxon>Pleosporomycetidae</taxon>
        <taxon>Pleosporales</taxon>
        <taxon>Pleosporineae</taxon>
        <taxon>Pleosporaceae</taxon>
        <taxon>Alternaria</taxon>
        <taxon>Alternaria sect. Alternaria</taxon>
        <taxon>Alternaria alternata complex</taxon>
    </lineage>
</organism>
<name>A0AB37WPB2_9PLEO</name>
<dbReference type="AlphaFoldDB" id="A0AB37WPB2"/>
<sequence>MGPMDRIRTHKNMQRKAELDQGLRDILGKLSREKLRNIPESRLNGIHALPVELWSQIIKHVLDLCFQPRRRRCRDVFRVLRLRFVCRAFDEEIRRALHQRLDLNQLPYYLFLAYDMQTSDTSLRNAFLASALYRETRRCSENGAIHPIAYRIKNCVLVAQHLSFDHNAQQEQQLYKKFCTSASASYCCRRYIFDFRYGPKEPVLGVDNPGGFARESDILLEVSLLVANGYQFTKVKRWMVRLGRLGLLAGYREHAIPHRIISISAPVCGFVIDGPCTLGSHESVSDEEISSAITQPSWSSMWEREIDQELEEIERQIL</sequence>
<dbReference type="Proteomes" id="UP000292340">
    <property type="component" value="Unassembled WGS sequence"/>
</dbReference>
<gene>
    <name evidence="1" type="ORF">AA0115_g5011</name>
</gene>
<evidence type="ECO:0008006" key="3">
    <source>
        <dbReference type="Google" id="ProtNLM"/>
    </source>
</evidence>
<dbReference type="EMBL" id="PDXB01000010">
    <property type="protein sequence ID" value="RYN30045.1"/>
    <property type="molecule type" value="Genomic_DNA"/>
</dbReference>